<evidence type="ECO:0000256" key="1">
    <source>
        <dbReference type="SAM" id="Phobius"/>
    </source>
</evidence>
<proteinExistence type="predicted"/>
<dbReference type="AlphaFoldDB" id="A0A9X7IIK0"/>
<reference evidence="2 3" key="1">
    <citation type="submission" date="2018-02" db="EMBL/GenBank/DDBJ databases">
        <title>Draft genome sequence of Mycobacterium virginiense isolated from mud of a swine farm in Japan.</title>
        <authorList>
            <person name="Ohya K."/>
        </authorList>
    </citation>
    <scope>NUCLEOTIDE SEQUENCE [LARGE SCALE GENOMIC DNA]</scope>
    <source>
        <strain evidence="2 3">GF75</strain>
    </source>
</reference>
<keyword evidence="3" id="KW-1185">Reference proteome</keyword>
<sequence length="144" mass="14371">MGIGGDGPGGYAGGVKAVADSPRAVLGAGLIVAVQGAAALVVAVVLVARALAGADQHDANGYGTAAWFAFVGVAVSAAGWALLRGRRVGRGIAVFANLLLLPVAWYLGVGSHRWGYGVVVGVAAVVVLAALFSPSALRWAERRP</sequence>
<keyword evidence="1" id="KW-0812">Transmembrane</keyword>
<evidence type="ECO:0000313" key="3">
    <source>
        <dbReference type="Proteomes" id="UP000237911"/>
    </source>
</evidence>
<name>A0A9X7IIK0_9MYCO</name>
<feature type="transmembrane region" description="Helical" evidence="1">
    <location>
        <begin position="25"/>
        <end position="52"/>
    </location>
</feature>
<protein>
    <recommendedName>
        <fullName evidence="4">Integral membrane protein</fullName>
    </recommendedName>
</protein>
<keyword evidence="1" id="KW-0472">Membrane</keyword>
<accession>A0A9X7IIK0</accession>
<comment type="caution">
    <text evidence="2">The sequence shown here is derived from an EMBL/GenBank/DDBJ whole genome shotgun (WGS) entry which is preliminary data.</text>
</comment>
<dbReference type="EMBL" id="PUEV01000120">
    <property type="protein sequence ID" value="PQM49878.1"/>
    <property type="molecule type" value="Genomic_DNA"/>
</dbReference>
<evidence type="ECO:0000313" key="2">
    <source>
        <dbReference type="EMBL" id="PQM49878.1"/>
    </source>
</evidence>
<evidence type="ECO:0008006" key="4">
    <source>
        <dbReference type="Google" id="ProtNLM"/>
    </source>
</evidence>
<feature type="transmembrane region" description="Helical" evidence="1">
    <location>
        <begin position="64"/>
        <end position="83"/>
    </location>
</feature>
<keyword evidence="1" id="KW-1133">Transmembrane helix</keyword>
<dbReference type="RefSeq" id="WP_046285542.1">
    <property type="nucleotide sequence ID" value="NZ_PUEV01000120.1"/>
</dbReference>
<dbReference type="Proteomes" id="UP000237911">
    <property type="component" value="Unassembled WGS sequence"/>
</dbReference>
<organism evidence="2 3">
    <name type="scientific">Mycolicibacter virginiensis</name>
    <dbReference type="NCBI Taxonomy" id="1795032"/>
    <lineage>
        <taxon>Bacteria</taxon>
        <taxon>Bacillati</taxon>
        <taxon>Actinomycetota</taxon>
        <taxon>Actinomycetes</taxon>
        <taxon>Mycobacteriales</taxon>
        <taxon>Mycobacteriaceae</taxon>
        <taxon>Mycolicibacter</taxon>
    </lineage>
</organism>
<gene>
    <name evidence="2" type="ORF">C5U48_23200</name>
</gene>
<feature type="transmembrane region" description="Helical" evidence="1">
    <location>
        <begin position="90"/>
        <end position="108"/>
    </location>
</feature>
<feature type="transmembrane region" description="Helical" evidence="1">
    <location>
        <begin position="114"/>
        <end position="133"/>
    </location>
</feature>